<gene>
    <name evidence="6" type="ORF">T459_15250</name>
</gene>
<dbReference type="InterPro" id="IPR024158">
    <property type="entry name" value="Mt_import_TIM15"/>
</dbReference>
<accession>A0A2G2ZJY2</accession>
<proteinExistence type="predicted"/>
<reference evidence="6 7" key="1">
    <citation type="journal article" date="2014" name="Nat. Genet.">
        <title>Genome sequence of the hot pepper provides insights into the evolution of pungency in Capsicum species.</title>
        <authorList>
            <person name="Kim S."/>
            <person name="Park M."/>
            <person name="Yeom S.I."/>
            <person name="Kim Y.M."/>
            <person name="Lee J.M."/>
            <person name="Lee H.A."/>
            <person name="Seo E."/>
            <person name="Choi J."/>
            <person name="Cheong K."/>
            <person name="Kim K.T."/>
            <person name="Jung K."/>
            <person name="Lee G.W."/>
            <person name="Oh S.K."/>
            <person name="Bae C."/>
            <person name="Kim S.B."/>
            <person name="Lee H.Y."/>
            <person name="Kim S.Y."/>
            <person name="Kim M.S."/>
            <person name="Kang B.C."/>
            <person name="Jo Y.D."/>
            <person name="Yang H.B."/>
            <person name="Jeong H.J."/>
            <person name="Kang W.H."/>
            <person name="Kwon J.K."/>
            <person name="Shin C."/>
            <person name="Lim J.Y."/>
            <person name="Park J.H."/>
            <person name="Huh J.H."/>
            <person name="Kim J.S."/>
            <person name="Kim B.D."/>
            <person name="Cohen O."/>
            <person name="Paran I."/>
            <person name="Suh M.C."/>
            <person name="Lee S.B."/>
            <person name="Kim Y.K."/>
            <person name="Shin Y."/>
            <person name="Noh S.J."/>
            <person name="Park J."/>
            <person name="Seo Y.S."/>
            <person name="Kwon S.Y."/>
            <person name="Kim H.A."/>
            <person name="Park J.M."/>
            <person name="Kim H.J."/>
            <person name="Choi S.B."/>
            <person name="Bosland P.W."/>
            <person name="Reeves G."/>
            <person name="Jo S.H."/>
            <person name="Lee B.W."/>
            <person name="Cho H.T."/>
            <person name="Choi H.S."/>
            <person name="Lee M.S."/>
            <person name="Yu Y."/>
            <person name="Do Choi Y."/>
            <person name="Park B.S."/>
            <person name="van Deynze A."/>
            <person name="Ashrafi H."/>
            <person name="Hill T."/>
            <person name="Kim W.T."/>
            <person name="Pai H.S."/>
            <person name="Ahn H.K."/>
            <person name="Yeam I."/>
            <person name="Giovannoni J.J."/>
            <person name="Rose J.K."/>
            <person name="Sorensen I."/>
            <person name="Lee S.J."/>
            <person name="Kim R.W."/>
            <person name="Choi I.Y."/>
            <person name="Choi B.S."/>
            <person name="Lim J.S."/>
            <person name="Lee Y.H."/>
            <person name="Choi D."/>
        </authorList>
    </citation>
    <scope>NUCLEOTIDE SEQUENCE [LARGE SCALE GENOMIC DNA]</scope>
    <source>
        <strain evidence="7">cv. CM334</strain>
    </source>
</reference>
<dbReference type="GO" id="GO:0006457">
    <property type="term" value="P:protein folding"/>
    <property type="evidence" value="ECO:0000318"/>
    <property type="project" value="GO_Central"/>
</dbReference>
<dbReference type="AlphaFoldDB" id="A0A2G2ZJY2"/>
<dbReference type="STRING" id="4072.A0A2G2ZJY2"/>
<sequence>MFVVSRRSSVNIFVLSWGSFGNSLSTSPLSCSQSVSAFGDLIGSGLPWSSVSPARSSFRTNDICSRRCFRTVGEITKQAVDVGENNKNRDPNANADSSSIAADAVVSSIKKETTYNYTVQSNLKTSPRHDLMMIFTCKVCETRSMKTVCRESYDQGVVVARCDGCNNIHLIADRLGWFGQPGSVEDFLAARGEEVKKGCADSLGFTLEDLAGKKTMETIREEVESKSEI</sequence>
<feature type="domain" description="DNL-type" evidence="5">
    <location>
        <begin position="126"/>
        <end position="220"/>
    </location>
</feature>
<dbReference type="GO" id="GO:0005739">
    <property type="term" value="C:mitochondrion"/>
    <property type="evidence" value="ECO:0000318"/>
    <property type="project" value="GO_Central"/>
</dbReference>
<evidence type="ECO:0000256" key="3">
    <source>
        <dbReference type="ARBA" id="ARBA00022833"/>
    </source>
</evidence>
<dbReference type="Proteomes" id="UP000222542">
    <property type="component" value="Unassembled WGS sequence"/>
</dbReference>
<keyword evidence="1" id="KW-0479">Metal-binding</keyword>
<dbReference type="GO" id="GO:0051087">
    <property type="term" value="F:protein-folding chaperone binding"/>
    <property type="evidence" value="ECO:0000318"/>
    <property type="project" value="GO_Central"/>
</dbReference>
<reference evidence="6 7" key="2">
    <citation type="journal article" date="2017" name="Genome Biol.">
        <title>New reference genome sequences of hot pepper reveal the massive evolution of plant disease-resistance genes by retroduplication.</title>
        <authorList>
            <person name="Kim S."/>
            <person name="Park J."/>
            <person name="Yeom S.I."/>
            <person name="Kim Y.M."/>
            <person name="Seo E."/>
            <person name="Kim K.T."/>
            <person name="Kim M.S."/>
            <person name="Lee J.M."/>
            <person name="Cheong K."/>
            <person name="Shin H.S."/>
            <person name="Kim S.B."/>
            <person name="Han K."/>
            <person name="Lee J."/>
            <person name="Park M."/>
            <person name="Lee H.A."/>
            <person name="Lee H.Y."/>
            <person name="Lee Y."/>
            <person name="Oh S."/>
            <person name="Lee J.H."/>
            <person name="Choi E."/>
            <person name="Choi E."/>
            <person name="Lee S.E."/>
            <person name="Jeon J."/>
            <person name="Kim H."/>
            <person name="Choi G."/>
            <person name="Song H."/>
            <person name="Lee J."/>
            <person name="Lee S.C."/>
            <person name="Kwon J.K."/>
            <person name="Lee H.Y."/>
            <person name="Koo N."/>
            <person name="Hong Y."/>
            <person name="Kim R.W."/>
            <person name="Kang W.H."/>
            <person name="Huh J.H."/>
            <person name="Kang B.C."/>
            <person name="Yang T.J."/>
            <person name="Lee Y.H."/>
            <person name="Bennetzen J.L."/>
            <person name="Choi D."/>
        </authorList>
    </citation>
    <scope>NUCLEOTIDE SEQUENCE [LARGE SCALE GENOMIC DNA]</scope>
    <source>
        <strain evidence="7">cv. CM334</strain>
    </source>
</reference>
<evidence type="ECO:0000256" key="1">
    <source>
        <dbReference type="ARBA" id="ARBA00022723"/>
    </source>
</evidence>
<dbReference type="GO" id="GO:0030150">
    <property type="term" value="P:protein import into mitochondrial matrix"/>
    <property type="evidence" value="ECO:0000318"/>
    <property type="project" value="GO_Central"/>
</dbReference>
<dbReference type="Gramene" id="PHT82235">
    <property type="protein sequence ID" value="PHT82235"/>
    <property type="gene ID" value="T459_15250"/>
</dbReference>
<evidence type="ECO:0000256" key="2">
    <source>
        <dbReference type="ARBA" id="ARBA00022771"/>
    </source>
</evidence>
<evidence type="ECO:0000313" key="7">
    <source>
        <dbReference type="Proteomes" id="UP000222542"/>
    </source>
</evidence>
<evidence type="ECO:0000259" key="5">
    <source>
        <dbReference type="PROSITE" id="PS51501"/>
    </source>
</evidence>
<dbReference type="EMBL" id="AYRZ02000005">
    <property type="protein sequence ID" value="PHT82235.1"/>
    <property type="molecule type" value="Genomic_DNA"/>
</dbReference>
<evidence type="ECO:0000256" key="4">
    <source>
        <dbReference type="PROSITE-ProRule" id="PRU00834"/>
    </source>
</evidence>
<organism evidence="6 7">
    <name type="scientific">Capsicum annuum</name>
    <name type="common">Capsicum pepper</name>
    <dbReference type="NCBI Taxonomy" id="4072"/>
    <lineage>
        <taxon>Eukaryota</taxon>
        <taxon>Viridiplantae</taxon>
        <taxon>Streptophyta</taxon>
        <taxon>Embryophyta</taxon>
        <taxon>Tracheophyta</taxon>
        <taxon>Spermatophyta</taxon>
        <taxon>Magnoliopsida</taxon>
        <taxon>eudicotyledons</taxon>
        <taxon>Gunneridae</taxon>
        <taxon>Pentapetalae</taxon>
        <taxon>asterids</taxon>
        <taxon>lamiids</taxon>
        <taxon>Solanales</taxon>
        <taxon>Solanaceae</taxon>
        <taxon>Solanoideae</taxon>
        <taxon>Capsiceae</taxon>
        <taxon>Capsicum</taxon>
    </lineage>
</organism>
<dbReference type="GO" id="GO:0050821">
    <property type="term" value="P:protein stabilization"/>
    <property type="evidence" value="ECO:0000318"/>
    <property type="project" value="GO_Central"/>
</dbReference>
<dbReference type="PANTHER" id="PTHR20922">
    <property type="entry name" value="DNL-TYPE ZINC FINGER PROTEIN"/>
    <property type="match status" value="1"/>
</dbReference>
<keyword evidence="3" id="KW-0862">Zinc</keyword>
<keyword evidence="2 4" id="KW-0863">Zinc-finger</keyword>
<dbReference type="InterPro" id="IPR007853">
    <property type="entry name" value="Znf_DNL-typ"/>
</dbReference>
<dbReference type="Pfam" id="PF05180">
    <property type="entry name" value="zf-DNL"/>
    <property type="match status" value="1"/>
</dbReference>
<dbReference type="PANTHER" id="PTHR20922:SF13">
    <property type="entry name" value="DNL-TYPE ZINC FINGER PROTEIN"/>
    <property type="match status" value="1"/>
</dbReference>
<evidence type="ECO:0000313" key="6">
    <source>
        <dbReference type="EMBL" id="PHT82235.1"/>
    </source>
</evidence>
<dbReference type="OMA" id="NRDPNAN"/>
<dbReference type="GO" id="GO:0008270">
    <property type="term" value="F:zinc ion binding"/>
    <property type="evidence" value="ECO:0007669"/>
    <property type="project" value="UniProtKB-KW"/>
</dbReference>
<dbReference type="PROSITE" id="PS51501">
    <property type="entry name" value="ZF_DNL"/>
    <property type="match status" value="1"/>
</dbReference>
<protein>
    <recommendedName>
        <fullName evidence="5">DNL-type domain-containing protein</fullName>
    </recommendedName>
</protein>
<keyword evidence="7" id="KW-1185">Reference proteome</keyword>
<comment type="caution">
    <text evidence="6">The sequence shown here is derived from an EMBL/GenBank/DDBJ whole genome shotgun (WGS) entry which is preliminary data.</text>
</comment>
<name>A0A2G2ZJY2_CAPAN</name>